<dbReference type="EMBL" id="BJMM01000012">
    <property type="protein sequence ID" value="GEB50448.1"/>
    <property type="molecule type" value="Genomic_DNA"/>
</dbReference>
<keyword evidence="3" id="KW-1185">Reference proteome</keyword>
<comment type="caution">
    <text evidence="2">The sequence shown here is derived from an EMBL/GenBank/DDBJ whole genome shotgun (WGS) entry which is preliminary data.</text>
</comment>
<accession>A0A4Y3R185</accession>
<feature type="region of interest" description="Disordered" evidence="1">
    <location>
        <begin position="81"/>
        <end position="153"/>
    </location>
</feature>
<dbReference type="RefSeq" id="WP_141275430.1">
    <property type="nucleotide sequence ID" value="NZ_BJMM01000012.1"/>
</dbReference>
<dbReference type="AlphaFoldDB" id="A0A4Y3R185"/>
<sequence>MIDDHGTEITADFRRYYGLDILDVFRGSLSPRRCLALIAELPLDSAFHNRQLSDEKERGWDRTAFMLADVIDAIHGLHTTVAKSNSKSPRGVKQPPPYPTPRRKTKETTSNPFAEALRAEPPAGQSNNSSFPIPQDVLSRSGMGGDGTPFKLT</sequence>
<evidence type="ECO:0000313" key="3">
    <source>
        <dbReference type="Proteomes" id="UP000319210"/>
    </source>
</evidence>
<gene>
    <name evidence="2" type="ORF">SCA03_29990</name>
</gene>
<organism evidence="2 3">
    <name type="scientific">Streptomyces cacaoi</name>
    <dbReference type="NCBI Taxonomy" id="1898"/>
    <lineage>
        <taxon>Bacteria</taxon>
        <taxon>Bacillati</taxon>
        <taxon>Actinomycetota</taxon>
        <taxon>Actinomycetes</taxon>
        <taxon>Kitasatosporales</taxon>
        <taxon>Streptomycetaceae</taxon>
        <taxon>Streptomyces</taxon>
    </lineage>
</organism>
<proteinExistence type="predicted"/>
<name>A0A4Y3R185_STRCI</name>
<dbReference type="OrthoDB" id="5147813at2"/>
<reference evidence="2 3" key="1">
    <citation type="submission" date="2019-06" db="EMBL/GenBank/DDBJ databases">
        <title>Whole genome shotgun sequence of Streptomyces cacaoi subsp. cacaoi NBRC 12748.</title>
        <authorList>
            <person name="Hosoyama A."/>
            <person name="Uohara A."/>
            <person name="Ohji S."/>
            <person name="Ichikawa N."/>
        </authorList>
    </citation>
    <scope>NUCLEOTIDE SEQUENCE [LARGE SCALE GENOMIC DNA]</scope>
    <source>
        <strain evidence="2 3">NBRC 12748</strain>
    </source>
</reference>
<evidence type="ECO:0000313" key="2">
    <source>
        <dbReference type="EMBL" id="GEB50448.1"/>
    </source>
</evidence>
<evidence type="ECO:0000256" key="1">
    <source>
        <dbReference type="SAM" id="MobiDB-lite"/>
    </source>
</evidence>
<dbReference type="Proteomes" id="UP000319210">
    <property type="component" value="Unassembled WGS sequence"/>
</dbReference>
<protein>
    <submittedName>
        <fullName evidence="2">Uncharacterized protein</fullName>
    </submittedName>
</protein>